<evidence type="ECO:0000256" key="10">
    <source>
        <dbReference type="ARBA" id="ARBA00023027"/>
    </source>
</evidence>
<dbReference type="AlphaFoldDB" id="A0A839JZ12"/>
<comment type="caution">
    <text evidence="22">The sequence shown here is derived from an EMBL/GenBank/DDBJ whole genome shotgun (WGS) entry which is preliminary data.</text>
</comment>
<feature type="binding site" evidence="18">
    <location>
        <position position="156"/>
    </location>
    <ligand>
        <name>K(+)</name>
        <dbReference type="ChEBI" id="CHEBI:29103"/>
    </ligand>
</feature>
<proteinExistence type="inferred from homology"/>
<evidence type="ECO:0000256" key="3">
    <source>
        <dbReference type="ARBA" id="ARBA00006001"/>
    </source>
</evidence>
<dbReference type="CDD" id="cd01171">
    <property type="entry name" value="YXKO-related"/>
    <property type="match status" value="1"/>
</dbReference>
<feature type="binding site" evidence="17">
    <location>
        <begin position="423"/>
        <end position="427"/>
    </location>
    <ligand>
        <name>AMP</name>
        <dbReference type="ChEBI" id="CHEBI:456215"/>
    </ligand>
</feature>
<accession>A0A839JZ12</accession>
<dbReference type="InterPro" id="IPR030677">
    <property type="entry name" value="Nnr"/>
</dbReference>
<dbReference type="Proteomes" id="UP000574276">
    <property type="component" value="Unassembled WGS sequence"/>
</dbReference>
<evidence type="ECO:0000256" key="8">
    <source>
        <dbReference type="ARBA" id="ARBA00022857"/>
    </source>
</evidence>
<feature type="binding site" evidence="18">
    <location>
        <begin position="58"/>
        <end position="62"/>
    </location>
    <ligand>
        <name>(6S)-NADPHX</name>
        <dbReference type="ChEBI" id="CHEBI:64076"/>
    </ligand>
</feature>
<comment type="catalytic activity">
    <reaction evidence="15 17 19">
        <text>(6S)-NADHX + ADP = AMP + phosphate + NADH + H(+)</text>
        <dbReference type="Rhea" id="RHEA:32223"/>
        <dbReference type="ChEBI" id="CHEBI:15378"/>
        <dbReference type="ChEBI" id="CHEBI:43474"/>
        <dbReference type="ChEBI" id="CHEBI:57945"/>
        <dbReference type="ChEBI" id="CHEBI:64074"/>
        <dbReference type="ChEBI" id="CHEBI:456215"/>
        <dbReference type="ChEBI" id="CHEBI:456216"/>
        <dbReference type="EC" id="4.2.1.136"/>
    </reaction>
</comment>
<feature type="binding site" evidence="18">
    <location>
        <position position="59"/>
    </location>
    <ligand>
        <name>K(+)</name>
        <dbReference type="ChEBI" id="CHEBI:29103"/>
    </ligand>
</feature>
<dbReference type="GO" id="GO:0052855">
    <property type="term" value="F:ADP-dependent NAD(P)H-hydrate dehydratase activity"/>
    <property type="evidence" value="ECO:0007669"/>
    <property type="project" value="UniProtKB-UniRule"/>
</dbReference>
<feature type="domain" description="YjeF N-terminal" evidence="21">
    <location>
        <begin position="10"/>
        <end position="210"/>
    </location>
</feature>
<dbReference type="PROSITE" id="PS01049">
    <property type="entry name" value="YJEF_C_1"/>
    <property type="match status" value="1"/>
</dbReference>
<keyword evidence="5 18" id="KW-0479">Metal-binding</keyword>
<feature type="binding site" evidence="18">
    <location>
        <position position="120"/>
    </location>
    <ligand>
        <name>K(+)</name>
        <dbReference type="ChEBI" id="CHEBI:29103"/>
    </ligand>
</feature>
<gene>
    <name evidence="17" type="primary">nnrD</name>
    <name evidence="18" type="synonym">nnrE</name>
    <name evidence="22" type="ORF">H0486_06925</name>
</gene>
<comment type="similarity">
    <text evidence="4 19">In the C-terminal section; belongs to the NnrD/CARKD family.</text>
</comment>
<dbReference type="GO" id="GO:0046496">
    <property type="term" value="P:nicotinamide nucleotide metabolic process"/>
    <property type="evidence" value="ECO:0007669"/>
    <property type="project" value="UniProtKB-UniRule"/>
</dbReference>
<dbReference type="Pfam" id="PF01256">
    <property type="entry name" value="Carb_kinase"/>
    <property type="match status" value="1"/>
</dbReference>
<dbReference type="InterPro" id="IPR004443">
    <property type="entry name" value="YjeF_N_dom"/>
</dbReference>
<evidence type="ECO:0000313" key="23">
    <source>
        <dbReference type="Proteomes" id="UP000574276"/>
    </source>
</evidence>
<dbReference type="PROSITE" id="PS01050">
    <property type="entry name" value="YJEF_C_2"/>
    <property type="match status" value="1"/>
</dbReference>
<dbReference type="GO" id="GO:0005524">
    <property type="term" value="F:ATP binding"/>
    <property type="evidence" value="ECO:0007669"/>
    <property type="project" value="UniProtKB-UniRule"/>
</dbReference>
<comment type="similarity">
    <text evidence="17">Belongs to the NnrD/CARKD family.</text>
</comment>
<comment type="cofactor">
    <cofactor evidence="18 19">
        <name>K(+)</name>
        <dbReference type="ChEBI" id="CHEBI:29103"/>
    </cofactor>
    <text evidence="18 19">Binds 1 potassium ion per subunit.</text>
</comment>
<keyword evidence="6 17" id="KW-0547">Nucleotide-binding</keyword>
<evidence type="ECO:0000256" key="5">
    <source>
        <dbReference type="ARBA" id="ARBA00022723"/>
    </source>
</evidence>
<feature type="binding site" evidence="17">
    <location>
        <position position="254"/>
    </location>
    <ligand>
        <name>(6S)-NADPHX</name>
        <dbReference type="ChEBI" id="CHEBI:64076"/>
    </ligand>
</feature>
<keyword evidence="12 17" id="KW-0456">Lyase</keyword>
<feature type="binding site" evidence="18">
    <location>
        <begin position="124"/>
        <end position="130"/>
    </location>
    <ligand>
        <name>(6S)-NADPHX</name>
        <dbReference type="ChEBI" id="CHEBI:64076"/>
    </ligand>
</feature>
<keyword evidence="9 18" id="KW-0630">Potassium</keyword>
<keyword evidence="7 17" id="KW-0067">ATP-binding</keyword>
<keyword evidence="13" id="KW-0511">Multifunctional enzyme</keyword>
<dbReference type="PROSITE" id="PS51383">
    <property type="entry name" value="YJEF_C_3"/>
    <property type="match status" value="1"/>
</dbReference>
<feature type="binding site" evidence="18">
    <location>
        <position position="135"/>
    </location>
    <ligand>
        <name>(6S)-NADPHX</name>
        <dbReference type="ChEBI" id="CHEBI:64076"/>
    </ligand>
</feature>
<keyword evidence="11 18" id="KW-0413">Isomerase</keyword>
<dbReference type="Gene3D" id="3.40.1190.20">
    <property type="match status" value="1"/>
</dbReference>
<dbReference type="NCBIfam" id="TIGR00197">
    <property type="entry name" value="yjeF_nterm"/>
    <property type="match status" value="1"/>
</dbReference>
<dbReference type="HAMAP" id="MF_01966">
    <property type="entry name" value="NADHX_epimerase"/>
    <property type="match status" value="1"/>
</dbReference>
<dbReference type="RefSeq" id="WP_228352315.1">
    <property type="nucleotide sequence ID" value="NZ_JACEGA010000001.1"/>
</dbReference>
<evidence type="ECO:0000256" key="7">
    <source>
        <dbReference type="ARBA" id="ARBA00022840"/>
    </source>
</evidence>
<comment type="catalytic activity">
    <reaction evidence="16 17 19">
        <text>(6S)-NADPHX + ADP = AMP + phosphate + NADPH + H(+)</text>
        <dbReference type="Rhea" id="RHEA:32235"/>
        <dbReference type="ChEBI" id="CHEBI:15378"/>
        <dbReference type="ChEBI" id="CHEBI:43474"/>
        <dbReference type="ChEBI" id="CHEBI:57783"/>
        <dbReference type="ChEBI" id="CHEBI:64076"/>
        <dbReference type="ChEBI" id="CHEBI:456215"/>
        <dbReference type="ChEBI" id="CHEBI:456216"/>
        <dbReference type="EC" id="4.2.1.136"/>
    </reaction>
</comment>
<dbReference type="HAMAP" id="MF_01965">
    <property type="entry name" value="NADHX_dehydratase"/>
    <property type="match status" value="1"/>
</dbReference>
<feature type="domain" description="YjeF C-terminal" evidence="20">
    <location>
        <begin position="219"/>
        <end position="511"/>
    </location>
</feature>
<comment type="catalytic activity">
    <reaction evidence="1 18 19">
        <text>(6R)-NADHX = (6S)-NADHX</text>
        <dbReference type="Rhea" id="RHEA:32215"/>
        <dbReference type="ChEBI" id="CHEBI:64074"/>
        <dbReference type="ChEBI" id="CHEBI:64075"/>
        <dbReference type="EC" id="5.1.99.6"/>
    </reaction>
</comment>
<keyword evidence="8 17" id="KW-0521">NADP</keyword>
<comment type="subunit">
    <text evidence="17">Homotetramer.</text>
</comment>
<dbReference type="EC" id="4.2.1.136" evidence="19"/>
<evidence type="ECO:0000256" key="18">
    <source>
        <dbReference type="HAMAP-Rule" id="MF_01966"/>
    </source>
</evidence>
<feature type="binding site" evidence="18">
    <location>
        <position position="153"/>
    </location>
    <ligand>
        <name>(6S)-NADPHX</name>
        <dbReference type="ChEBI" id="CHEBI:64076"/>
    </ligand>
</feature>
<feature type="binding site" evidence="17">
    <location>
        <position position="452"/>
    </location>
    <ligand>
        <name>(6S)-NADPHX</name>
        <dbReference type="ChEBI" id="CHEBI:64076"/>
    </ligand>
</feature>
<dbReference type="GO" id="GO:0046872">
    <property type="term" value="F:metal ion binding"/>
    <property type="evidence" value="ECO:0007669"/>
    <property type="project" value="UniProtKB-UniRule"/>
</dbReference>
<reference evidence="22 23" key="1">
    <citation type="submission" date="2020-07" db="EMBL/GenBank/DDBJ databases">
        <title>Characterization and genome sequencing of isolate MD1, a novel member within the family Lachnospiraceae.</title>
        <authorList>
            <person name="Rettenmaier R."/>
            <person name="Di Bello L."/>
            <person name="Zinser C."/>
            <person name="Scheitz K."/>
            <person name="Liebl W."/>
            <person name="Zverlov V."/>
        </authorList>
    </citation>
    <scope>NUCLEOTIDE SEQUENCE [LARGE SCALE GENOMIC DNA]</scope>
    <source>
        <strain evidence="22 23">MD1</strain>
    </source>
</reference>
<evidence type="ECO:0000256" key="16">
    <source>
        <dbReference type="ARBA" id="ARBA00049209"/>
    </source>
</evidence>
<dbReference type="EMBL" id="JACEGA010000001">
    <property type="protein sequence ID" value="MBB2182604.1"/>
    <property type="molecule type" value="Genomic_DNA"/>
</dbReference>
<evidence type="ECO:0000256" key="12">
    <source>
        <dbReference type="ARBA" id="ARBA00023239"/>
    </source>
</evidence>
<feature type="binding site" evidence="17">
    <location>
        <position position="323"/>
    </location>
    <ligand>
        <name>(6S)-NADPHX</name>
        <dbReference type="ChEBI" id="CHEBI:64076"/>
    </ligand>
</feature>
<feature type="binding site" evidence="17">
    <location>
        <position position="386"/>
    </location>
    <ligand>
        <name>(6S)-NADPHX</name>
        <dbReference type="ChEBI" id="CHEBI:64076"/>
    </ligand>
</feature>
<dbReference type="PROSITE" id="PS51385">
    <property type="entry name" value="YJEF_N"/>
    <property type="match status" value="1"/>
</dbReference>
<keyword evidence="23" id="KW-1185">Reference proteome</keyword>
<evidence type="ECO:0000256" key="14">
    <source>
        <dbReference type="ARBA" id="ARBA00025153"/>
    </source>
</evidence>
<dbReference type="SUPFAM" id="SSF53613">
    <property type="entry name" value="Ribokinase-like"/>
    <property type="match status" value="1"/>
</dbReference>
<dbReference type="GO" id="GO:0052856">
    <property type="term" value="F:NAD(P)HX epimerase activity"/>
    <property type="evidence" value="ECO:0007669"/>
    <property type="project" value="UniProtKB-UniRule"/>
</dbReference>
<dbReference type="PANTHER" id="PTHR12592">
    <property type="entry name" value="ATP-DEPENDENT (S)-NAD(P)H-HYDRATE DEHYDRATASE FAMILY MEMBER"/>
    <property type="match status" value="1"/>
</dbReference>
<dbReference type="Gene3D" id="3.40.50.10260">
    <property type="entry name" value="YjeF N-terminal domain"/>
    <property type="match status" value="1"/>
</dbReference>
<dbReference type="GO" id="GO:0110051">
    <property type="term" value="P:metabolite repair"/>
    <property type="evidence" value="ECO:0007669"/>
    <property type="project" value="TreeGrafter"/>
</dbReference>
<comment type="function">
    <text evidence="14 19">Bifunctional enzyme that catalyzes the epimerization of the S- and R-forms of NAD(P)HX and the dehydration of the S-form of NAD(P)HX at the expense of ADP, which is converted to AMP. This allows the repair of both epimers of NAD(P)HX, a damaged form of NAD(P)H that is a result of enzymatic or heat-dependent hydration.</text>
</comment>
<evidence type="ECO:0000259" key="21">
    <source>
        <dbReference type="PROSITE" id="PS51385"/>
    </source>
</evidence>
<dbReference type="Pfam" id="PF03853">
    <property type="entry name" value="YjeF_N"/>
    <property type="match status" value="1"/>
</dbReference>
<dbReference type="SUPFAM" id="SSF64153">
    <property type="entry name" value="YjeF N-terminal domain-like"/>
    <property type="match status" value="1"/>
</dbReference>
<dbReference type="InterPro" id="IPR000631">
    <property type="entry name" value="CARKD"/>
</dbReference>
<evidence type="ECO:0000256" key="19">
    <source>
        <dbReference type="PIRNR" id="PIRNR017184"/>
    </source>
</evidence>
<dbReference type="EC" id="5.1.99.6" evidence="19"/>
<sequence>MKYAVDASKMKQIDEFTIEKIGIPAMVLMERAAYETVSVIKRNIKRTDRILVVCGTGNNGGDGVAAGRILYGEGYDVAILFIGEETKCSPQMKEQLAIARNLELPFENCNKLHAYNIIIDAIFGVGLTRPISGYYADIIEQINASQSKVFSVDIPSGISADSGKLMSIAVKADYTITFGYQKHGLLLYPGVEYAGKIIVADIGFPKIAAEQANLDTFYYEKEDLNRLPLRKSYSNKGSYGRVLVIAGSKGVSGAAYLSAKSAYRCGAGLVKVMTSEENRAIIQTLLPEALFSAYDEVTEDSEGRLRRLLSELDWASVIVVGPGLGQTKEAEYLLDIVMNKAKVPVIYDADAITLLAGWMDYQKLAGQSRIDYLTERLQEQSVLTPHLKELSRLIRVPVSDISDNLIDTAIQCSYNSKLTYVMKDARTIVSHQHQRYINVSGNHGMATGGSGDVLTGIIAALIAQGMTLFEASCLGVYIHGYAGDVAAQEKGHYFMMAEDLINALEKVLQLKGQ</sequence>
<dbReference type="PIRSF" id="PIRSF017184">
    <property type="entry name" value="Nnr"/>
    <property type="match status" value="1"/>
</dbReference>
<evidence type="ECO:0000256" key="17">
    <source>
        <dbReference type="HAMAP-Rule" id="MF_01965"/>
    </source>
</evidence>
<keyword evidence="10 17" id="KW-0520">NAD</keyword>
<evidence type="ECO:0000259" key="20">
    <source>
        <dbReference type="PROSITE" id="PS51383"/>
    </source>
</evidence>
<comment type="function">
    <text evidence="17">Catalyzes the dehydration of the S-form of NAD(P)HX at the expense of ADP, which is converted to AMP. Together with NAD(P)HX epimerase, which catalyzes the epimerization of the S- and R-forms, the enzyme allows the repair of both epimers of NAD(P)HX, a damaged form of NAD(P)H that is a result of enzymatic or heat-dependent hydration.</text>
</comment>
<name>A0A839JZ12_9FIRM</name>
<evidence type="ECO:0000256" key="1">
    <source>
        <dbReference type="ARBA" id="ARBA00000013"/>
    </source>
</evidence>
<comment type="function">
    <text evidence="18">Catalyzes the epimerization of the S- and R-forms of NAD(P)HX, a damaged form of NAD(P)H that is a result of enzymatic or heat-dependent hydration. This is a prerequisite for the S-specific NAD(P)H-hydrate dehydratase to allow the repair of both epimers of NAD(P)HX.</text>
</comment>
<comment type="similarity">
    <text evidence="3 19">In the N-terminal section; belongs to the NnrE/AIBP family.</text>
</comment>
<evidence type="ECO:0000256" key="15">
    <source>
        <dbReference type="ARBA" id="ARBA00048238"/>
    </source>
</evidence>
<comment type="catalytic activity">
    <reaction evidence="2 18 19">
        <text>(6R)-NADPHX = (6S)-NADPHX</text>
        <dbReference type="Rhea" id="RHEA:32227"/>
        <dbReference type="ChEBI" id="CHEBI:64076"/>
        <dbReference type="ChEBI" id="CHEBI:64077"/>
        <dbReference type="EC" id="5.1.99.6"/>
    </reaction>
</comment>
<evidence type="ECO:0000313" key="22">
    <source>
        <dbReference type="EMBL" id="MBB2182604.1"/>
    </source>
</evidence>
<protein>
    <recommendedName>
        <fullName evidence="19">Bifunctional NAD(P)H-hydrate repair enzyme</fullName>
    </recommendedName>
    <alternativeName>
        <fullName evidence="19">Nicotinamide nucleotide repair protein</fullName>
    </alternativeName>
    <domain>
        <recommendedName>
            <fullName evidence="19">ADP-dependent (S)-NAD(P)H-hydrate dehydratase</fullName>
            <ecNumber evidence="19">4.2.1.136</ecNumber>
        </recommendedName>
        <alternativeName>
            <fullName evidence="19">ADP-dependent NAD(P)HX dehydratase</fullName>
        </alternativeName>
    </domain>
    <domain>
        <recommendedName>
            <fullName evidence="19">NAD(P)H-hydrate epimerase</fullName>
            <ecNumber evidence="19">5.1.99.6</ecNumber>
        </recommendedName>
    </domain>
</protein>
<evidence type="ECO:0000256" key="11">
    <source>
        <dbReference type="ARBA" id="ARBA00023235"/>
    </source>
</evidence>
<evidence type="ECO:0000256" key="9">
    <source>
        <dbReference type="ARBA" id="ARBA00022958"/>
    </source>
</evidence>
<evidence type="ECO:0000256" key="2">
    <source>
        <dbReference type="ARBA" id="ARBA00000909"/>
    </source>
</evidence>
<feature type="binding site" evidence="17">
    <location>
        <position position="451"/>
    </location>
    <ligand>
        <name>AMP</name>
        <dbReference type="ChEBI" id="CHEBI:456215"/>
    </ligand>
</feature>
<evidence type="ECO:0000256" key="6">
    <source>
        <dbReference type="ARBA" id="ARBA00022741"/>
    </source>
</evidence>
<evidence type="ECO:0000256" key="4">
    <source>
        <dbReference type="ARBA" id="ARBA00009524"/>
    </source>
</evidence>
<comment type="cofactor">
    <cofactor evidence="17">
        <name>Mg(2+)</name>
        <dbReference type="ChEBI" id="CHEBI:18420"/>
    </cofactor>
</comment>
<dbReference type="InterPro" id="IPR036652">
    <property type="entry name" value="YjeF_N_dom_sf"/>
</dbReference>
<dbReference type="InterPro" id="IPR017953">
    <property type="entry name" value="Carbohydrate_kinase_pred_CS"/>
</dbReference>
<dbReference type="InterPro" id="IPR029056">
    <property type="entry name" value="Ribokinase-like"/>
</dbReference>
<comment type="similarity">
    <text evidence="18">Belongs to the NnrE/AIBP family.</text>
</comment>
<organism evidence="22 23">
    <name type="scientific">Variimorphobacter saccharofermentans</name>
    <dbReference type="NCBI Taxonomy" id="2755051"/>
    <lineage>
        <taxon>Bacteria</taxon>
        <taxon>Bacillati</taxon>
        <taxon>Bacillota</taxon>
        <taxon>Clostridia</taxon>
        <taxon>Lachnospirales</taxon>
        <taxon>Lachnospiraceae</taxon>
        <taxon>Variimorphobacter</taxon>
    </lineage>
</organism>
<evidence type="ECO:0000256" key="13">
    <source>
        <dbReference type="ARBA" id="ARBA00023268"/>
    </source>
</evidence>
<dbReference type="NCBIfam" id="TIGR00196">
    <property type="entry name" value="yjeF_cterm"/>
    <property type="match status" value="1"/>
</dbReference>
<dbReference type="PANTHER" id="PTHR12592:SF0">
    <property type="entry name" value="ATP-DEPENDENT (S)-NAD(P)H-HYDRATE DEHYDRATASE"/>
    <property type="match status" value="1"/>
</dbReference>